<comment type="cofactor">
    <cofactor evidence="6">
        <name>Co(2+)</name>
        <dbReference type="ChEBI" id="CHEBI:48828"/>
    </cofactor>
    <cofactor evidence="6">
        <name>Zn(2+)</name>
        <dbReference type="ChEBI" id="CHEBI:29105"/>
    </cofactor>
    <cofactor evidence="6">
        <name>Mn(2+)</name>
        <dbReference type="ChEBI" id="CHEBI:29035"/>
    </cofactor>
    <cofactor evidence="6">
        <name>Fe(2+)</name>
        <dbReference type="ChEBI" id="CHEBI:29033"/>
    </cofactor>
    <text evidence="6">Binds 2 divalent metal cations per subunit. Has a high-affinity and a low affinity metal-binding site. The true nature of the physiological cofactor is under debate. The enzyme is active with cobalt, zinc, manganese or divalent iron ions. Most likely, methionine aminopeptidases function as mononuclear Fe(2+)-metalloproteases under physiological conditions, and the catalytically relevant metal-binding site has been assigned to the histidine-containing high-affinity site.</text>
</comment>
<feature type="domain" description="Peptidase M24" evidence="8">
    <location>
        <begin position="12"/>
        <end position="217"/>
    </location>
</feature>
<keyword evidence="3 6" id="KW-0645">Protease</keyword>
<dbReference type="Pfam" id="PF00557">
    <property type="entry name" value="Peptidase_M24"/>
    <property type="match status" value="1"/>
</dbReference>
<dbReference type="InterPro" id="IPR000994">
    <property type="entry name" value="Pept_M24"/>
</dbReference>
<feature type="binding site" evidence="6">
    <location>
        <position position="105"/>
    </location>
    <ligand>
        <name>a divalent metal cation</name>
        <dbReference type="ChEBI" id="CHEBI:60240"/>
        <label>2</label>
        <note>catalytic</note>
    </ligand>
</feature>
<dbReference type="Gene3D" id="3.90.230.10">
    <property type="entry name" value="Creatinase/methionine aminopeptidase superfamily"/>
    <property type="match status" value="1"/>
</dbReference>
<feature type="binding site" evidence="6">
    <location>
        <position position="105"/>
    </location>
    <ligand>
        <name>a divalent metal cation</name>
        <dbReference type="ChEBI" id="CHEBI:60240"/>
        <label>1</label>
    </ligand>
</feature>
<dbReference type="SUPFAM" id="SSF55920">
    <property type="entry name" value="Creatinase/aminopeptidase"/>
    <property type="match status" value="1"/>
</dbReference>
<feature type="binding site" evidence="6">
    <location>
        <position position="94"/>
    </location>
    <ligand>
        <name>a divalent metal cation</name>
        <dbReference type="ChEBI" id="CHEBI:60240"/>
        <label>1</label>
    </ligand>
</feature>
<dbReference type="InterPro" id="IPR001714">
    <property type="entry name" value="Pept_M24_MAP"/>
</dbReference>
<keyword evidence="4 6" id="KW-0479">Metal-binding</keyword>
<dbReference type="GO" id="GO:0006508">
    <property type="term" value="P:proteolysis"/>
    <property type="evidence" value="ECO:0007669"/>
    <property type="project" value="UniProtKB-KW"/>
</dbReference>
<accession>A0A1F6BEQ4</accession>
<sequence>MIDIKTREEIAIMREGGKKLGSILETLLEYSAPGVVLTDIEKRANELIEKVGAVASFATVPGYRWATCLCVNEVVVHGIPTQYVLKDEDILTIDIGLLYKGFHTDTAGTKIIGASKKNEEFLTTGREALEKAIGQARIGNRIGDISKVVQETIESAGYSVVKSLVGHGVGRQLHEEPQVPNYLRGSVANTLPLQEGMTIAIEPIYAMGRGEIVYENDDGWTLATRDRSPASVFEHSIAITGDGPIILTKPDN</sequence>
<dbReference type="PANTHER" id="PTHR43330:SF27">
    <property type="entry name" value="METHIONINE AMINOPEPTIDASE"/>
    <property type="match status" value="1"/>
</dbReference>
<dbReference type="GO" id="GO:0046872">
    <property type="term" value="F:metal ion binding"/>
    <property type="evidence" value="ECO:0007669"/>
    <property type="project" value="UniProtKB-UniRule"/>
</dbReference>
<dbReference type="PRINTS" id="PR00599">
    <property type="entry name" value="MAPEPTIDASE"/>
</dbReference>
<comment type="similarity">
    <text evidence="6">Belongs to the peptidase M24A family. Methionine aminopeptidase type 1 subfamily.</text>
</comment>
<dbReference type="InterPro" id="IPR002467">
    <property type="entry name" value="Pept_M24A_MAP1"/>
</dbReference>
<keyword evidence="5 6" id="KW-0378">Hydrolase</keyword>
<dbReference type="InterPro" id="IPR036005">
    <property type="entry name" value="Creatinase/aminopeptidase-like"/>
</dbReference>
<feature type="binding site" evidence="6">
    <location>
        <position position="77"/>
    </location>
    <ligand>
        <name>substrate</name>
    </ligand>
</feature>
<organism evidence="9 10">
    <name type="scientific">Candidatus Gottesmanbacteria bacterium RIFOXYB1_FULL_47_11</name>
    <dbReference type="NCBI Taxonomy" id="1798401"/>
    <lineage>
        <taxon>Bacteria</taxon>
        <taxon>Candidatus Gottesmaniibacteriota</taxon>
    </lineage>
</organism>
<comment type="catalytic activity">
    <reaction evidence="6 7">
        <text>Release of N-terminal amino acids, preferentially methionine, from peptides and arylamides.</text>
        <dbReference type="EC" id="3.4.11.18"/>
    </reaction>
</comment>
<dbReference type="NCBIfam" id="TIGR00500">
    <property type="entry name" value="met_pdase_I"/>
    <property type="match status" value="1"/>
</dbReference>
<evidence type="ECO:0000313" key="10">
    <source>
        <dbReference type="Proteomes" id="UP000176186"/>
    </source>
</evidence>
<feature type="binding site" evidence="6">
    <location>
        <position position="167"/>
    </location>
    <ligand>
        <name>a divalent metal cation</name>
        <dbReference type="ChEBI" id="CHEBI:60240"/>
        <label>2</label>
        <note>catalytic</note>
    </ligand>
</feature>
<dbReference type="STRING" id="1798401.A2363_02320"/>
<gene>
    <name evidence="6" type="primary">map</name>
    <name evidence="9" type="ORF">A2363_02320</name>
</gene>
<keyword evidence="2 6" id="KW-0031">Aminopeptidase</keyword>
<evidence type="ECO:0000256" key="1">
    <source>
        <dbReference type="ARBA" id="ARBA00002521"/>
    </source>
</evidence>
<evidence type="ECO:0000256" key="4">
    <source>
        <dbReference type="ARBA" id="ARBA00022723"/>
    </source>
</evidence>
<comment type="subunit">
    <text evidence="6">Monomer.</text>
</comment>
<name>A0A1F6BEQ4_9BACT</name>
<dbReference type="GO" id="GO:0070006">
    <property type="term" value="F:metalloaminopeptidase activity"/>
    <property type="evidence" value="ECO:0007669"/>
    <property type="project" value="UniProtKB-UniRule"/>
</dbReference>
<dbReference type="PANTHER" id="PTHR43330">
    <property type="entry name" value="METHIONINE AMINOPEPTIDASE"/>
    <property type="match status" value="1"/>
</dbReference>
<protein>
    <recommendedName>
        <fullName evidence="6 7">Methionine aminopeptidase</fullName>
        <shortName evidence="6">MAP</shortName>
        <shortName evidence="6">MetAP</shortName>
        <ecNumber evidence="6 7">3.4.11.18</ecNumber>
    </recommendedName>
    <alternativeName>
        <fullName evidence="6">Peptidase M</fullName>
    </alternativeName>
</protein>
<reference evidence="9 10" key="1">
    <citation type="journal article" date="2016" name="Nat. Commun.">
        <title>Thousands of microbial genomes shed light on interconnected biogeochemical processes in an aquifer system.</title>
        <authorList>
            <person name="Anantharaman K."/>
            <person name="Brown C.T."/>
            <person name="Hug L.A."/>
            <person name="Sharon I."/>
            <person name="Castelle C.J."/>
            <person name="Probst A.J."/>
            <person name="Thomas B.C."/>
            <person name="Singh A."/>
            <person name="Wilkins M.J."/>
            <person name="Karaoz U."/>
            <person name="Brodie E.L."/>
            <person name="Williams K.H."/>
            <person name="Hubbard S.S."/>
            <person name="Banfield J.F."/>
        </authorList>
    </citation>
    <scope>NUCLEOTIDE SEQUENCE [LARGE SCALE GENOMIC DNA]</scope>
</reference>
<dbReference type="Proteomes" id="UP000176186">
    <property type="component" value="Unassembled WGS sequence"/>
</dbReference>
<evidence type="ECO:0000259" key="8">
    <source>
        <dbReference type="Pfam" id="PF00557"/>
    </source>
</evidence>
<feature type="binding site" evidence="6">
    <location>
        <position position="202"/>
    </location>
    <ligand>
        <name>a divalent metal cation</name>
        <dbReference type="ChEBI" id="CHEBI:60240"/>
        <label>2</label>
        <note>catalytic</note>
    </ligand>
</feature>
<evidence type="ECO:0000256" key="7">
    <source>
        <dbReference type="RuleBase" id="RU003653"/>
    </source>
</evidence>
<comment type="function">
    <text evidence="1 6">Removes the N-terminal methionine from nascent proteins. The N-terminal methionine is often cleaved when the second residue in the primary sequence is small and uncharged (Met-Ala-, Cys, Gly, Pro, Ser, Thr, or Val). Requires deformylation of the N(alpha)-formylated initiator methionine before it can be hydrolyzed.</text>
</comment>
<dbReference type="AlphaFoldDB" id="A0A1F6BEQ4"/>
<evidence type="ECO:0000256" key="6">
    <source>
        <dbReference type="HAMAP-Rule" id="MF_01974"/>
    </source>
</evidence>
<feature type="binding site" evidence="6">
    <location>
        <position position="234"/>
    </location>
    <ligand>
        <name>a divalent metal cation</name>
        <dbReference type="ChEBI" id="CHEBI:60240"/>
        <label>2</label>
        <note>catalytic</note>
    </ligand>
</feature>
<feature type="binding site" evidence="6">
    <location>
        <position position="174"/>
    </location>
    <ligand>
        <name>substrate</name>
    </ligand>
</feature>
<feature type="binding site" evidence="6">
    <location>
        <position position="234"/>
    </location>
    <ligand>
        <name>a divalent metal cation</name>
        <dbReference type="ChEBI" id="CHEBI:60240"/>
        <label>1</label>
    </ligand>
</feature>
<evidence type="ECO:0000256" key="3">
    <source>
        <dbReference type="ARBA" id="ARBA00022670"/>
    </source>
</evidence>
<dbReference type="EC" id="3.4.11.18" evidence="6 7"/>
<dbReference type="EMBL" id="MFKE01000016">
    <property type="protein sequence ID" value="OGG35242.1"/>
    <property type="molecule type" value="Genomic_DNA"/>
</dbReference>
<dbReference type="HAMAP" id="MF_01974">
    <property type="entry name" value="MetAP_1"/>
    <property type="match status" value="1"/>
</dbReference>
<dbReference type="GO" id="GO:0004239">
    <property type="term" value="F:initiator methionyl aminopeptidase activity"/>
    <property type="evidence" value="ECO:0007669"/>
    <property type="project" value="UniProtKB-UniRule"/>
</dbReference>
<evidence type="ECO:0000256" key="5">
    <source>
        <dbReference type="ARBA" id="ARBA00022801"/>
    </source>
</evidence>
<comment type="caution">
    <text evidence="9">The sequence shown here is derived from an EMBL/GenBank/DDBJ whole genome shotgun (WGS) entry which is preliminary data.</text>
</comment>
<proteinExistence type="inferred from homology"/>
<evidence type="ECO:0000313" key="9">
    <source>
        <dbReference type="EMBL" id="OGG35242.1"/>
    </source>
</evidence>
<dbReference type="GO" id="GO:0005829">
    <property type="term" value="C:cytosol"/>
    <property type="evidence" value="ECO:0007669"/>
    <property type="project" value="TreeGrafter"/>
</dbReference>
<evidence type="ECO:0000256" key="2">
    <source>
        <dbReference type="ARBA" id="ARBA00022438"/>
    </source>
</evidence>